<dbReference type="Proteomes" id="UP000694392">
    <property type="component" value="Unplaced"/>
</dbReference>
<dbReference type="AlphaFoldDB" id="A0A8D0GY39"/>
<dbReference type="SUPFAM" id="SSF52266">
    <property type="entry name" value="SGNH hydrolase"/>
    <property type="match status" value="1"/>
</dbReference>
<name>A0A8D0GY39_SPHPU</name>
<proteinExistence type="predicted"/>
<dbReference type="Pfam" id="PF00657">
    <property type="entry name" value="Lipase_GDSL"/>
    <property type="match status" value="1"/>
</dbReference>
<dbReference type="SUPFAM" id="SSF47862">
    <property type="entry name" value="Saposin"/>
    <property type="match status" value="1"/>
</dbReference>
<feature type="domain" description="Acyloxyacyl hydrolase N-terminal" evidence="1">
    <location>
        <begin position="39"/>
        <end position="126"/>
    </location>
</feature>
<gene>
    <name evidence="2" type="primary">AOAH</name>
</gene>
<dbReference type="Gene3D" id="3.40.50.1110">
    <property type="entry name" value="SGNH hydrolase"/>
    <property type="match status" value="1"/>
</dbReference>
<dbReference type="GeneTree" id="ENSGT00390000008427"/>
<dbReference type="GO" id="GO:0005509">
    <property type="term" value="F:calcium ion binding"/>
    <property type="evidence" value="ECO:0007669"/>
    <property type="project" value="TreeGrafter"/>
</dbReference>
<evidence type="ECO:0000259" key="1">
    <source>
        <dbReference type="Pfam" id="PF20825"/>
    </source>
</evidence>
<organism evidence="2 3">
    <name type="scientific">Sphenodon punctatus</name>
    <name type="common">Tuatara</name>
    <name type="synonym">Hatteria punctata</name>
    <dbReference type="NCBI Taxonomy" id="8508"/>
    <lineage>
        <taxon>Eukaryota</taxon>
        <taxon>Metazoa</taxon>
        <taxon>Chordata</taxon>
        <taxon>Craniata</taxon>
        <taxon>Vertebrata</taxon>
        <taxon>Euteleostomi</taxon>
        <taxon>Lepidosauria</taxon>
        <taxon>Sphenodontia</taxon>
        <taxon>Sphenodontidae</taxon>
        <taxon>Sphenodon</taxon>
    </lineage>
</organism>
<reference evidence="2" key="1">
    <citation type="submission" date="2025-08" db="UniProtKB">
        <authorList>
            <consortium name="Ensembl"/>
        </authorList>
    </citation>
    <scope>IDENTIFICATION</scope>
</reference>
<reference evidence="2" key="2">
    <citation type="submission" date="2025-09" db="UniProtKB">
        <authorList>
            <consortium name="Ensembl"/>
        </authorList>
    </citation>
    <scope>IDENTIFICATION</scope>
</reference>
<sequence length="524" mass="59419">LLDSTETRVAASLFVDPARQAASAPAAGKTFNPLHPASCLGCVYVVSIIEQLAQVHNSTTKEALERLCNFLPEINYLCFATFPFRIETEMNADMVCYSLKLCKQDAGQPRCLLYHTPKVSYPWLSEMTDIMKNNLPYEDFDGDKFSAFPTLRGYHWRGKDCNDGRPTVYPGRRTQKSFFFPNQGVDPKDGIPYEQKFCTESKGVILLGDSAGARFHIPTEWMTAAQLSLKSFSNLPLAFTNELDWPQFSGTTGYLNSTIGGWTDSVYLRLYRRNRCNHRDFQNISKNGMFLLMDLSSRNLSKPLLNSLLDNPAIVIYAAIGNDVCNGKPDTVAHMTTPEQMHSNVMQTLDYLNGHLPKGSHVILTGLVDGRFLWDQLHKRYHPLGQLNNDITYEQLYSFLSCLQANPCNDWLSSNKTLRDLTSERALQLSNVLKEIARSKKYANFDIFYMDFPLVEIAEEWHSRGGEAWQLIEPTDGFHPSQIASALGARIFWQKALREWPHILGKENPFNKQIEDVFGDQGGY</sequence>
<dbReference type="InterPro" id="IPR048593">
    <property type="entry name" value="AOAH_Saposin_N"/>
</dbReference>
<dbReference type="Pfam" id="PF20825">
    <property type="entry name" value="Saposin"/>
    <property type="match status" value="1"/>
</dbReference>
<dbReference type="PANTHER" id="PTHR15010:SF0">
    <property type="entry name" value="ACYLOXYACYL HYDROLASE"/>
    <property type="match status" value="1"/>
</dbReference>
<accession>A0A8D0GY39</accession>
<dbReference type="PANTHER" id="PTHR15010">
    <property type="entry name" value="ACYLOXYACYL HYDROLASE"/>
    <property type="match status" value="1"/>
</dbReference>
<dbReference type="GO" id="GO:0050528">
    <property type="term" value="F:acyloxyacyl hydrolase activity"/>
    <property type="evidence" value="ECO:0007669"/>
    <property type="project" value="InterPro"/>
</dbReference>
<dbReference type="InterPro" id="IPR036514">
    <property type="entry name" value="SGNH_hydro_sf"/>
</dbReference>
<protein>
    <submittedName>
        <fullName evidence="2">Acyloxyacyl hydrolase</fullName>
    </submittedName>
</protein>
<dbReference type="GO" id="GO:0009104">
    <property type="term" value="P:lipopolysaccharide catabolic process"/>
    <property type="evidence" value="ECO:0007669"/>
    <property type="project" value="TreeGrafter"/>
</dbReference>
<dbReference type="InterPro" id="IPR039676">
    <property type="entry name" value="AOAH"/>
</dbReference>
<dbReference type="Ensembl" id="ENSSPUT00000012541.1">
    <property type="protein sequence ID" value="ENSSPUP00000011754.1"/>
    <property type="gene ID" value="ENSSPUG00000008684.1"/>
</dbReference>
<dbReference type="GO" id="GO:0050728">
    <property type="term" value="P:negative regulation of inflammatory response"/>
    <property type="evidence" value="ECO:0007669"/>
    <property type="project" value="TreeGrafter"/>
</dbReference>
<evidence type="ECO:0000313" key="2">
    <source>
        <dbReference type="Ensembl" id="ENSSPUP00000011754.1"/>
    </source>
</evidence>
<dbReference type="InterPro" id="IPR001087">
    <property type="entry name" value="GDSL"/>
</dbReference>
<keyword evidence="3" id="KW-1185">Reference proteome</keyword>
<evidence type="ECO:0000313" key="3">
    <source>
        <dbReference type="Proteomes" id="UP000694392"/>
    </source>
</evidence>
<dbReference type="InterPro" id="IPR011001">
    <property type="entry name" value="Saposin-like"/>
</dbReference>